<dbReference type="SUPFAM" id="SSF53850">
    <property type="entry name" value="Periplasmic binding protein-like II"/>
    <property type="match status" value="1"/>
</dbReference>
<organism evidence="5 6">
    <name type="scientific">Methylobacterium indicum</name>
    <dbReference type="NCBI Taxonomy" id="1775910"/>
    <lineage>
        <taxon>Bacteria</taxon>
        <taxon>Pseudomonadati</taxon>
        <taxon>Pseudomonadota</taxon>
        <taxon>Alphaproteobacteria</taxon>
        <taxon>Hyphomicrobiales</taxon>
        <taxon>Methylobacteriaceae</taxon>
        <taxon>Methylobacterium</taxon>
    </lineage>
</organism>
<sequence>MERGAMRGVRGRVARGLRLSLMLAMAVAVGRVGPSMADDRPSVLQKIAATKRITIGFRTGYPPYSDMLDGKPAGYVIDLCRHVVDNLRQTLGVDRLDIDFVPIPMAARFVMMREGRMDMECAATTITAERQRQVGFSRPIFFTATRFVALRRNGYRTFADLAGRTVASLAGTSETGELNAANRQRKLNIAILLCREDVEAFAAVKTERAAAYVMDDVLLAGVMANWGKSDDLVMSDDTLRAAEAYGIMLPLGDEAFARDVNAALEATAANGRWRAIYNAWFLSPNPFTGRSLNLPLSPELEASLARLGG</sequence>
<dbReference type="CDD" id="cd13688">
    <property type="entry name" value="PBP2_GltI_DEBP"/>
    <property type="match status" value="1"/>
</dbReference>
<name>A0A8H8WTC6_9HYPH</name>
<gene>
    <name evidence="5" type="ORF">mvi_23690</name>
</gene>
<evidence type="ECO:0000256" key="3">
    <source>
        <dbReference type="ARBA" id="ARBA00022729"/>
    </source>
</evidence>
<comment type="similarity">
    <text evidence="1">Belongs to the bacterial solute-binding protein 3 family.</text>
</comment>
<evidence type="ECO:0000256" key="1">
    <source>
        <dbReference type="ARBA" id="ARBA00010333"/>
    </source>
</evidence>
<dbReference type="GO" id="GO:0005576">
    <property type="term" value="C:extracellular region"/>
    <property type="evidence" value="ECO:0007669"/>
    <property type="project" value="TreeGrafter"/>
</dbReference>
<reference evidence="5" key="1">
    <citation type="submission" date="2020-11" db="EMBL/GenBank/DDBJ databases">
        <title>Complete genome sequence of a novel pathogenic Methylobacterium strain isolated from rice in Vietnam.</title>
        <authorList>
            <person name="Lai K."/>
            <person name="Okazaki S."/>
            <person name="Higashi K."/>
            <person name="Mori H."/>
            <person name="Toyoda A."/>
            <person name="Kurokawa K."/>
        </authorList>
    </citation>
    <scope>NUCLEOTIDE SEQUENCE</scope>
    <source>
        <strain evidence="5">VL1</strain>
    </source>
</reference>
<dbReference type="PANTHER" id="PTHR30085:SF2">
    <property type="entry name" value="GLUTAMATE_ASPARTATE IMPORT SOLUTE-BINDING PROTEIN"/>
    <property type="match status" value="1"/>
</dbReference>
<dbReference type="InterPro" id="IPR051455">
    <property type="entry name" value="Bact_solute-bind_prot3"/>
</dbReference>
<evidence type="ECO:0000313" key="5">
    <source>
        <dbReference type="EMBL" id="BCM83908.1"/>
    </source>
</evidence>
<proteinExistence type="inferred from homology"/>
<accession>A0A8H8WTC6</accession>
<dbReference type="PANTHER" id="PTHR30085">
    <property type="entry name" value="AMINO ACID ABC TRANSPORTER PERMEASE"/>
    <property type="match status" value="1"/>
</dbReference>
<protein>
    <submittedName>
        <fullName evidence="5">Amino acid ABC transporter substrate-binding protein</fullName>
    </submittedName>
</protein>
<keyword evidence="2" id="KW-0813">Transport</keyword>
<dbReference type="RefSeq" id="WP_207182960.1">
    <property type="nucleotide sequence ID" value="NZ_AP024145.1"/>
</dbReference>
<dbReference type="AlphaFoldDB" id="A0A8H8WTC6"/>
<dbReference type="GO" id="GO:0006865">
    <property type="term" value="P:amino acid transport"/>
    <property type="evidence" value="ECO:0007669"/>
    <property type="project" value="TreeGrafter"/>
</dbReference>
<dbReference type="GO" id="GO:0030288">
    <property type="term" value="C:outer membrane-bounded periplasmic space"/>
    <property type="evidence" value="ECO:0007669"/>
    <property type="project" value="TreeGrafter"/>
</dbReference>
<dbReference type="EMBL" id="AP024145">
    <property type="protein sequence ID" value="BCM83908.1"/>
    <property type="molecule type" value="Genomic_DNA"/>
</dbReference>
<keyword evidence="3" id="KW-0732">Signal</keyword>
<evidence type="ECO:0000313" key="6">
    <source>
        <dbReference type="Proteomes" id="UP000663508"/>
    </source>
</evidence>
<feature type="domain" description="Solute-binding protein family 3/N-terminal" evidence="4">
    <location>
        <begin position="52"/>
        <end position="284"/>
    </location>
</feature>
<evidence type="ECO:0000256" key="2">
    <source>
        <dbReference type="ARBA" id="ARBA00022448"/>
    </source>
</evidence>
<evidence type="ECO:0000259" key="4">
    <source>
        <dbReference type="SMART" id="SM00062"/>
    </source>
</evidence>
<dbReference type="Pfam" id="PF00497">
    <property type="entry name" value="SBP_bac_3"/>
    <property type="match status" value="1"/>
</dbReference>
<dbReference type="KEGG" id="mind:mvi_23690"/>
<dbReference type="Gene3D" id="3.40.190.10">
    <property type="entry name" value="Periplasmic binding protein-like II"/>
    <property type="match status" value="2"/>
</dbReference>
<dbReference type="Proteomes" id="UP000663508">
    <property type="component" value="Chromosome"/>
</dbReference>
<dbReference type="SMART" id="SM00062">
    <property type="entry name" value="PBPb"/>
    <property type="match status" value="1"/>
</dbReference>
<dbReference type="InterPro" id="IPR001638">
    <property type="entry name" value="Solute-binding_3/MltF_N"/>
</dbReference>